<evidence type="ECO:0000256" key="1">
    <source>
        <dbReference type="SAM" id="Phobius"/>
    </source>
</evidence>
<keyword evidence="1" id="KW-1133">Transmembrane helix</keyword>
<dbReference type="Proteomes" id="UP000199448">
    <property type="component" value="Unassembled WGS sequence"/>
</dbReference>
<proteinExistence type="predicted"/>
<evidence type="ECO:0000313" key="3">
    <source>
        <dbReference type="Proteomes" id="UP000199448"/>
    </source>
</evidence>
<accession>A0A1H5PI54</accession>
<protein>
    <submittedName>
        <fullName evidence="2">Uncharacterized protein</fullName>
    </submittedName>
</protein>
<dbReference type="OrthoDB" id="10009072at2"/>
<organism evidence="2 3">
    <name type="scientific">Salinimicrobium catena</name>
    <dbReference type="NCBI Taxonomy" id="390640"/>
    <lineage>
        <taxon>Bacteria</taxon>
        <taxon>Pseudomonadati</taxon>
        <taxon>Bacteroidota</taxon>
        <taxon>Flavobacteriia</taxon>
        <taxon>Flavobacteriales</taxon>
        <taxon>Flavobacteriaceae</taxon>
        <taxon>Salinimicrobium</taxon>
    </lineage>
</organism>
<feature type="transmembrane region" description="Helical" evidence="1">
    <location>
        <begin position="6"/>
        <end position="24"/>
    </location>
</feature>
<name>A0A1H5PI54_9FLAO</name>
<dbReference type="AlphaFoldDB" id="A0A1H5PI54"/>
<gene>
    <name evidence="2" type="ORF">SAMN04488034_1194</name>
</gene>
<keyword evidence="1" id="KW-0472">Membrane</keyword>
<keyword evidence="1" id="KW-0812">Transmembrane</keyword>
<evidence type="ECO:0000313" key="2">
    <source>
        <dbReference type="EMBL" id="SEF13324.1"/>
    </source>
</evidence>
<reference evidence="2 3" key="1">
    <citation type="submission" date="2016-10" db="EMBL/GenBank/DDBJ databases">
        <authorList>
            <person name="de Groot N.N."/>
        </authorList>
    </citation>
    <scope>NUCLEOTIDE SEQUENCE [LARGE SCALE GENOMIC DNA]</scope>
    <source>
        <strain evidence="2 3">DSM 23553</strain>
    </source>
</reference>
<sequence length="111" mass="12862">MNKVRILALCFLILSYLSLILMFVLEKELQKTEFPYIFVIWAIGIANVGLNVYYGTKMKLKKWYLISLIISGLTWAFPPLLFTFFGIPFLIIYLLFGIYLHSQSLTEIKAG</sequence>
<feature type="transmembrane region" description="Helical" evidence="1">
    <location>
        <begin position="75"/>
        <end position="100"/>
    </location>
</feature>
<dbReference type="EMBL" id="FNUG01000019">
    <property type="protein sequence ID" value="SEF13324.1"/>
    <property type="molecule type" value="Genomic_DNA"/>
</dbReference>
<feature type="transmembrane region" description="Helical" evidence="1">
    <location>
        <begin position="36"/>
        <end position="55"/>
    </location>
</feature>
<keyword evidence="3" id="KW-1185">Reference proteome</keyword>
<dbReference type="RefSeq" id="WP_143019350.1">
    <property type="nucleotide sequence ID" value="NZ_FNGG01000020.1"/>
</dbReference>
<dbReference type="STRING" id="390640.SAMN04488034_1194"/>